<dbReference type="GO" id="GO:0004713">
    <property type="term" value="F:protein tyrosine kinase activity"/>
    <property type="evidence" value="ECO:0007669"/>
    <property type="project" value="TreeGrafter"/>
</dbReference>
<sequence length="522" mass="58063">MRDQFIFIYSYLHGIWRYRWSALLISGVIAFIGWMGVYTLPNQYTAQAVMHVDTASVMKPLLQGLAVESNVNAGLGIVSRVILSRKNLEEIIRQTDLALQANSAGEMDRIVSAMQKSIILKTSGGQKNNNNIYELSYTGDSPEIVYQIVSKLLNTLIESTLDSARTDTAAAQQFLDRQIADYERRLTQSEQKLAGFKRANVGFMPDEKGSYYNRLQAEQKQLASVASSLRLAKRRYSEMVKQLEGESPLLGSSSSGGSKILKLRKYREELEQLLTQYKEQHPDVIALRAIIADIVADDGTADEYIDQGSGESIEFNPVYQQLKADMLKAGIEVETLKITLTEQKGNVAALKQAVDVLPGVEAKLAKLNRDYEITRGRYLDLVTRRESARLAQEVGQSGSNINFRIIDSPRVPTRPSGPQRVLLLTAVFIVAIGLGLAWGFVRYFLAPTFVDSSQLGEKIDLPVLGSVGLFMSTEHQTQRRLQLSYFLIFFFVLVISYGGFVVFNESGSELVSSLIALRGVGI</sequence>
<dbReference type="PANTHER" id="PTHR32309">
    <property type="entry name" value="TYROSINE-PROTEIN KINASE"/>
    <property type="match status" value="1"/>
</dbReference>
<keyword evidence="2" id="KW-1133">Transmembrane helix</keyword>
<proteinExistence type="predicted"/>
<gene>
    <name evidence="4" type="ORF">MNBD_GAMMA05-1242</name>
</gene>
<dbReference type="EMBL" id="UOFE01000035">
    <property type="protein sequence ID" value="VAW53739.1"/>
    <property type="molecule type" value="Genomic_DNA"/>
</dbReference>
<feature type="coiled-coil region" evidence="1">
    <location>
        <begin position="172"/>
        <end position="199"/>
    </location>
</feature>
<keyword evidence="2" id="KW-0472">Membrane</keyword>
<evidence type="ECO:0000256" key="1">
    <source>
        <dbReference type="SAM" id="Coils"/>
    </source>
</evidence>
<feature type="transmembrane region" description="Helical" evidence="2">
    <location>
        <begin position="421"/>
        <end position="445"/>
    </location>
</feature>
<organism evidence="4">
    <name type="scientific">hydrothermal vent metagenome</name>
    <dbReference type="NCBI Taxonomy" id="652676"/>
    <lineage>
        <taxon>unclassified sequences</taxon>
        <taxon>metagenomes</taxon>
        <taxon>ecological metagenomes</taxon>
    </lineage>
</organism>
<dbReference type="Pfam" id="PF13807">
    <property type="entry name" value="GNVR"/>
    <property type="match status" value="1"/>
</dbReference>
<dbReference type="NCBIfam" id="TIGR03007">
    <property type="entry name" value="pepcterm_ChnLen"/>
    <property type="match status" value="1"/>
</dbReference>
<evidence type="ECO:0000313" key="4">
    <source>
        <dbReference type="EMBL" id="VAW53739.1"/>
    </source>
</evidence>
<dbReference type="InterPro" id="IPR014345">
    <property type="entry name" value="XrtA_polysacc_chain"/>
</dbReference>
<dbReference type="PANTHER" id="PTHR32309:SF13">
    <property type="entry name" value="FERRIC ENTEROBACTIN TRANSPORT PROTEIN FEPE"/>
    <property type="match status" value="1"/>
</dbReference>
<protein>
    <recommendedName>
        <fullName evidence="3">Tyrosine-protein kinase G-rich domain-containing protein</fullName>
    </recommendedName>
</protein>
<feature type="transmembrane region" description="Helical" evidence="2">
    <location>
        <begin position="483"/>
        <end position="503"/>
    </location>
</feature>
<dbReference type="InterPro" id="IPR032807">
    <property type="entry name" value="GNVR"/>
</dbReference>
<dbReference type="AlphaFoldDB" id="A0A3B0WX23"/>
<feature type="coiled-coil region" evidence="1">
    <location>
        <begin position="226"/>
        <end position="280"/>
    </location>
</feature>
<keyword evidence="1" id="KW-0175">Coiled coil</keyword>
<dbReference type="GO" id="GO:0005886">
    <property type="term" value="C:plasma membrane"/>
    <property type="evidence" value="ECO:0007669"/>
    <property type="project" value="TreeGrafter"/>
</dbReference>
<name>A0A3B0WX23_9ZZZZ</name>
<evidence type="ECO:0000256" key="2">
    <source>
        <dbReference type="SAM" id="Phobius"/>
    </source>
</evidence>
<evidence type="ECO:0000259" key="3">
    <source>
        <dbReference type="Pfam" id="PF13807"/>
    </source>
</evidence>
<feature type="domain" description="Tyrosine-protein kinase G-rich" evidence="3">
    <location>
        <begin position="365"/>
        <end position="443"/>
    </location>
</feature>
<reference evidence="4" key="1">
    <citation type="submission" date="2018-06" db="EMBL/GenBank/DDBJ databases">
        <authorList>
            <person name="Zhirakovskaya E."/>
        </authorList>
    </citation>
    <scope>NUCLEOTIDE SEQUENCE</scope>
</reference>
<dbReference type="InterPro" id="IPR050445">
    <property type="entry name" value="Bact_polysacc_biosynth/exp"/>
</dbReference>
<feature type="transmembrane region" description="Helical" evidence="2">
    <location>
        <begin position="20"/>
        <end position="41"/>
    </location>
</feature>
<keyword evidence="2" id="KW-0812">Transmembrane</keyword>
<accession>A0A3B0WX23</accession>